<gene>
    <name evidence="2" type="ORF">ACFSQT_21155</name>
</gene>
<dbReference type="RefSeq" id="WP_379021739.1">
    <property type="nucleotide sequence ID" value="NZ_JBHUGY010000031.1"/>
</dbReference>
<proteinExistence type="predicted"/>
<evidence type="ECO:0008006" key="4">
    <source>
        <dbReference type="Google" id="ProtNLM"/>
    </source>
</evidence>
<evidence type="ECO:0000313" key="2">
    <source>
        <dbReference type="EMBL" id="MFD2055477.1"/>
    </source>
</evidence>
<evidence type="ECO:0000256" key="1">
    <source>
        <dbReference type="SAM" id="SignalP"/>
    </source>
</evidence>
<evidence type="ECO:0000313" key="3">
    <source>
        <dbReference type="Proteomes" id="UP001597349"/>
    </source>
</evidence>
<protein>
    <recommendedName>
        <fullName evidence="4">Secreted protein</fullName>
    </recommendedName>
</protein>
<feature type="chain" id="PRO_5046912534" description="Secreted protein" evidence="1">
    <location>
        <begin position="26"/>
        <end position="91"/>
    </location>
</feature>
<feature type="signal peptide" evidence="1">
    <location>
        <begin position="1"/>
        <end position="25"/>
    </location>
</feature>
<comment type="caution">
    <text evidence="2">The sequence shown here is derived from an EMBL/GenBank/DDBJ whole genome shotgun (WGS) entry which is preliminary data.</text>
</comment>
<sequence length="91" mass="9651">MNVKAICFGAAVVLSASAGMAPAAALDEPDIMGPFFTDASMKTLKPLDEFKVVFTALPAEKQEAMKNACKRQVQQPYTAFCANVNTLGGHN</sequence>
<keyword evidence="3" id="KW-1185">Reference proteome</keyword>
<reference evidence="3" key="1">
    <citation type="journal article" date="2019" name="Int. J. Syst. Evol. Microbiol.">
        <title>The Global Catalogue of Microorganisms (GCM) 10K type strain sequencing project: providing services to taxonomists for standard genome sequencing and annotation.</title>
        <authorList>
            <consortium name="The Broad Institute Genomics Platform"/>
            <consortium name="The Broad Institute Genome Sequencing Center for Infectious Disease"/>
            <person name="Wu L."/>
            <person name="Ma J."/>
        </authorList>
    </citation>
    <scope>NUCLEOTIDE SEQUENCE [LARGE SCALE GENOMIC DNA]</scope>
    <source>
        <strain evidence="3">CGMCC 1.16226</strain>
    </source>
</reference>
<organism evidence="2 3">
    <name type="scientific">Mesorhizobium calcicola</name>
    <dbReference type="NCBI Taxonomy" id="1300310"/>
    <lineage>
        <taxon>Bacteria</taxon>
        <taxon>Pseudomonadati</taxon>
        <taxon>Pseudomonadota</taxon>
        <taxon>Alphaproteobacteria</taxon>
        <taxon>Hyphomicrobiales</taxon>
        <taxon>Phyllobacteriaceae</taxon>
        <taxon>Mesorhizobium</taxon>
    </lineage>
</organism>
<accession>A0ABW4WIY4</accession>
<keyword evidence="1" id="KW-0732">Signal</keyword>
<name>A0ABW4WIY4_9HYPH</name>
<dbReference type="Proteomes" id="UP001597349">
    <property type="component" value="Unassembled WGS sequence"/>
</dbReference>
<dbReference type="EMBL" id="JBHUGY010000031">
    <property type="protein sequence ID" value="MFD2055477.1"/>
    <property type="molecule type" value="Genomic_DNA"/>
</dbReference>